<keyword evidence="2" id="KW-1185">Reference proteome</keyword>
<evidence type="ECO:0000313" key="1">
    <source>
        <dbReference type="EMBL" id="KAH6931420.1"/>
    </source>
</evidence>
<proteinExistence type="predicted"/>
<accession>A0ACB7S9L8</accession>
<evidence type="ECO:0000313" key="2">
    <source>
        <dbReference type="Proteomes" id="UP000821845"/>
    </source>
</evidence>
<comment type="caution">
    <text evidence="1">The sequence shown here is derived from an EMBL/GenBank/DDBJ whole genome shotgun (WGS) entry which is preliminary data.</text>
</comment>
<reference evidence="1" key="1">
    <citation type="submission" date="2020-05" db="EMBL/GenBank/DDBJ databases">
        <title>Large-scale comparative analyses of tick genomes elucidate their genetic diversity and vector capacities.</title>
        <authorList>
            <person name="Jia N."/>
            <person name="Wang J."/>
            <person name="Shi W."/>
            <person name="Du L."/>
            <person name="Sun Y."/>
            <person name="Zhan W."/>
            <person name="Jiang J."/>
            <person name="Wang Q."/>
            <person name="Zhang B."/>
            <person name="Ji P."/>
            <person name="Sakyi L.B."/>
            <person name="Cui X."/>
            <person name="Yuan T."/>
            <person name="Jiang B."/>
            <person name="Yang W."/>
            <person name="Lam T.T.-Y."/>
            <person name="Chang Q."/>
            <person name="Ding S."/>
            <person name="Wang X."/>
            <person name="Zhu J."/>
            <person name="Ruan X."/>
            <person name="Zhao L."/>
            <person name="Wei J."/>
            <person name="Que T."/>
            <person name="Du C."/>
            <person name="Cheng J."/>
            <person name="Dai P."/>
            <person name="Han X."/>
            <person name="Huang E."/>
            <person name="Gao Y."/>
            <person name="Liu J."/>
            <person name="Shao H."/>
            <person name="Ye R."/>
            <person name="Li L."/>
            <person name="Wei W."/>
            <person name="Wang X."/>
            <person name="Wang C."/>
            <person name="Yang T."/>
            <person name="Huo Q."/>
            <person name="Li W."/>
            <person name="Guo W."/>
            <person name="Chen H."/>
            <person name="Zhou L."/>
            <person name="Ni X."/>
            <person name="Tian J."/>
            <person name="Zhou Y."/>
            <person name="Sheng Y."/>
            <person name="Liu T."/>
            <person name="Pan Y."/>
            <person name="Xia L."/>
            <person name="Li J."/>
            <person name="Zhao F."/>
            <person name="Cao W."/>
        </authorList>
    </citation>
    <scope>NUCLEOTIDE SEQUENCE</scope>
    <source>
        <strain evidence="1">Hyas-2018</strain>
    </source>
</reference>
<protein>
    <submittedName>
        <fullName evidence="1">Uncharacterized protein</fullName>
    </submittedName>
</protein>
<sequence>MKSMIETAMDQILTKVMTTVPAMVSKHISDNLRLLRRLGPVKDVSRPSKINCSITDSENEGSYPAHSVISPLTRKFNHKVSSRPPEIATELHDMILQPTATDTFDTLTSELTRRTTFMVHLWL</sequence>
<dbReference type="EMBL" id="CM023485">
    <property type="protein sequence ID" value="KAH6931420.1"/>
    <property type="molecule type" value="Genomic_DNA"/>
</dbReference>
<organism evidence="1 2">
    <name type="scientific">Hyalomma asiaticum</name>
    <name type="common">Tick</name>
    <dbReference type="NCBI Taxonomy" id="266040"/>
    <lineage>
        <taxon>Eukaryota</taxon>
        <taxon>Metazoa</taxon>
        <taxon>Ecdysozoa</taxon>
        <taxon>Arthropoda</taxon>
        <taxon>Chelicerata</taxon>
        <taxon>Arachnida</taxon>
        <taxon>Acari</taxon>
        <taxon>Parasitiformes</taxon>
        <taxon>Ixodida</taxon>
        <taxon>Ixodoidea</taxon>
        <taxon>Ixodidae</taxon>
        <taxon>Hyalomminae</taxon>
        <taxon>Hyalomma</taxon>
    </lineage>
</organism>
<name>A0ACB7S9L8_HYAAI</name>
<gene>
    <name evidence="1" type="ORF">HPB50_024388</name>
</gene>
<dbReference type="Proteomes" id="UP000821845">
    <property type="component" value="Chromosome 5"/>
</dbReference>